<evidence type="ECO:0000313" key="2">
    <source>
        <dbReference type="Proteomes" id="UP001054252"/>
    </source>
</evidence>
<dbReference type="AlphaFoldDB" id="A0AAV5KJ52"/>
<reference evidence="1 2" key="1">
    <citation type="journal article" date="2021" name="Commun. Biol.">
        <title>The genome of Shorea leprosula (Dipterocarpaceae) highlights the ecological relevance of drought in aseasonal tropical rainforests.</title>
        <authorList>
            <person name="Ng K.K.S."/>
            <person name="Kobayashi M.J."/>
            <person name="Fawcett J.A."/>
            <person name="Hatakeyama M."/>
            <person name="Paape T."/>
            <person name="Ng C.H."/>
            <person name="Ang C.C."/>
            <person name="Tnah L.H."/>
            <person name="Lee C.T."/>
            <person name="Nishiyama T."/>
            <person name="Sese J."/>
            <person name="O'Brien M.J."/>
            <person name="Copetti D."/>
            <person name="Mohd Noor M.I."/>
            <person name="Ong R.C."/>
            <person name="Putra M."/>
            <person name="Sireger I.Z."/>
            <person name="Indrioko S."/>
            <person name="Kosugi Y."/>
            <person name="Izuno A."/>
            <person name="Isagi Y."/>
            <person name="Lee S.L."/>
            <person name="Shimizu K.K."/>
        </authorList>
    </citation>
    <scope>NUCLEOTIDE SEQUENCE [LARGE SCALE GENOMIC DNA]</scope>
    <source>
        <strain evidence="1">214</strain>
    </source>
</reference>
<keyword evidence="2" id="KW-1185">Reference proteome</keyword>
<sequence length="86" mass="10054">MLDAIQNTETEQVLDAIQNTETEQVLVPAILIYKDQLYLSVSWQNLFFLLLVDTRQDGQGVYYVNTDRRKNTVSCNSQEIWKVKEK</sequence>
<proteinExistence type="predicted"/>
<organism evidence="1 2">
    <name type="scientific">Rubroshorea leprosula</name>
    <dbReference type="NCBI Taxonomy" id="152421"/>
    <lineage>
        <taxon>Eukaryota</taxon>
        <taxon>Viridiplantae</taxon>
        <taxon>Streptophyta</taxon>
        <taxon>Embryophyta</taxon>
        <taxon>Tracheophyta</taxon>
        <taxon>Spermatophyta</taxon>
        <taxon>Magnoliopsida</taxon>
        <taxon>eudicotyledons</taxon>
        <taxon>Gunneridae</taxon>
        <taxon>Pentapetalae</taxon>
        <taxon>rosids</taxon>
        <taxon>malvids</taxon>
        <taxon>Malvales</taxon>
        <taxon>Dipterocarpaceae</taxon>
        <taxon>Rubroshorea</taxon>
    </lineage>
</organism>
<protein>
    <submittedName>
        <fullName evidence="1">Uncharacterized protein</fullName>
    </submittedName>
</protein>
<evidence type="ECO:0000313" key="1">
    <source>
        <dbReference type="EMBL" id="GKV24541.1"/>
    </source>
</evidence>
<dbReference type="Proteomes" id="UP001054252">
    <property type="component" value="Unassembled WGS sequence"/>
</dbReference>
<name>A0AAV5KJ52_9ROSI</name>
<comment type="caution">
    <text evidence="1">The sequence shown here is derived from an EMBL/GenBank/DDBJ whole genome shotgun (WGS) entry which is preliminary data.</text>
</comment>
<dbReference type="EMBL" id="BPVZ01000066">
    <property type="protein sequence ID" value="GKV24541.1"/>
    <property type="molecule type" value="Genomic_DNA"/>
</dbReference>
<accession>A0AAV5KJ52</accession>
<gene>
    <name evidence="1" type="ORF">SLEP1_g34141</name>
</gene>